<protein>
    <recommendedName>
        <fullName evidence="3">N-acetylmuramic acid 6-phosphate etherase</fullName>
        <shortName evidence="3">MurNAc-6-P etherase</shortName>
        <ecNumber evidence="3">4.2.1.126</ecNumber>
    </recommendedName>
    <alternativeName>
        <fullName evidence="3">N-acetylmuramic acid 6-phosphate hydrolase</fullName>
    </alternativeName>
    <alternativeName>
        <fullName evidence="3">N-acetylmuramic acid 6-phosphate lyase</fullName>
    </alternativeName>
</protein>
<dbReference type="InterPro" id="IPR046348">
    <property type="entry name" value="SIS_dom_sf"/>
</dbReference>
<evidence type="ECO:0000313" key="5">
    <source>
        <dbReference type="EMBL" id="WUQ87975.1"/>
    </source>
</evidence>
<dbReference type="SUPFAM" id="SSF53697">
    <property type="entry name" value="SIS domain"/>
    <property type="match status" value="1"/>
</dbReference>
<gene>
    <name evidence="3 5" type="primary">murQ</name>
    <name evidence="5" type="ORF">OHA16_36310</name>
</gene>
<accession>A0ABZ1UC99</accession>
<comment type="catalytic activity">
    <reaction evidence="3">
        <text>N-acetyl-D-muramate 6-phosphate + H2O = N-acetyl-D-glucosamine 6-phosphate + (R)-lactate</text>
        <dbReference type="Rhea" id="RHEA:26410"/>
        <dbReference type="ChEBI" id="CHEBI:15377"/>
        <dbReference type="ChEBI" id="CHEBI:16004"/>
        <dbReference type="ChEBI" id="CHEBI:57513"/>
        <dbReference type="ChEBI" id="CHEBI:58722"/>
        <dbReference type="EC" id="4.2.1.126"/>
    </reaction>
</comment>
<dbReference type="InterPro" id="IPR005486">
    <property type="entry name" value="Glucokinase_regulatory_CS"/>
</dbReference>
<feature type="active site" description="Proton donor" evidence="3">
    <location>
        <position position="84"/>
    </location>
</feature>
<dbReference type="RefSeq" id="WP_328958528.1">
    <property type="nucleotide sequence ID" value="NZ_CP108110.1"/>
</dbReference>
<dbReference type="PROSITE" id="PS51464">
    <property type="entry name" value="SIS"/>
    <property type="match status" value="1"/>
</dbReference>
<dbReference type="InterPro" id="IPR005488">
    <property type="entry name" value="Etherase_MurQ"/>
</dbReference>
<dbReference type="PANTHER" id="PTHR10088:SF4">
    <property type="entry name" value="GLUCOKINASE REGULATORY PROTEIN"/>
    <property type="match status" value="1"/>
</dbReference>
<reference evidence="5" key="1">
    <citation type="submission" date="2022-10" db="EMBL/GenBank/DDBJ databases">
        <title>The complete genomes of actinobacterial strains from the NBC collection.</title>
        <authorList>
            <person name="Joergensen T.S."/>
            <person name="Alvarez Arevalo M."/>
            <person name="Sterndorff E.B."/>
            <person name="Faurdal D."/>
            <person name="Vuksanovic O."/>
            <person name="Mourched A.-S."/>
            <person name="Charusanti P."/>
            <person name="Shaw S."/>
            <person name="Blin K."/>
            <person name="Weber T."/>
        </authorList>
    </citation>
    <scope>NUCLEOTIDE SEQUENCE</scope>
    <source>
        <strain evidence="5">NBC_00222</strain>
    </source>
</reference>
<keyword evidence="1 3" id="KW-0456">Lyase</keyword>
<dbReference type="NCBIfam" id="NF003915">
    <property type="entry name" value="PRK05441.1"/>
    <property type="match status" value="1"/>
</dbReference>
<dbReference type="InterPro" id="IPR001347">
    <property type="entry name" value="SIS_dom"/>
</dbReference>
<sequence length="305" mass="30948">MENSDRPATEAARPEWAGIDRLDTPELLRLLNAEDRTVAGAVARELPRIAVVVDAVAVRMARGGRLVYAGAGTAGRLGVLDASECPPTFGTDPGQVVGLIAGGPAALVRAVEGAEDRPELAAADLAALALTPEDTVVGVSASGRTPYTVAAVRTARRAGALGVGLAGAAGSPLVAAAELGIEVETGPEVLAGSTRLKAGTAQKLVLNLISTAVMVRLGRTYGNLMVDVRAGNAKLRDRARRIVVDITGADEETARRALAATGGEAKAAVLVVLTGVDAPAAARLLTATDGRLREALELARGGPAR</sequence>
<comment type="miscellaneous">
    <text evidence="3">A lyase-type mechanism (elimination/hydration) is suggested for the cleavage of the lactyl ether bond of MurNAc 6-phosphate, with the formation of an alpha,beta-unsaturated aldehyde intermediate with (E)-stereochemistry, followed by the syn addition of water to give product.</text>
</comment>
<dbReference type="NCBIfam" id="NF009222">
    <property type="entry name" value="PRK12570.1"/>
    <property type="match status" value="1"/>
</dbReference>
<dbReference type="GO" id="GO:0016829">
    <property type="term" value="F:lyase activity"/>
    <property type="evidence" value="ECO:0007669"/>
    <property type="project" value="UniProtKB-KW"/>
</dbReference>
<proteinExistence type="inferred from homology"/>
<dbReference type="PROSITE" id="PS01272">
    <property type="entry name" value="GCKR"/>
    <property type="match status" value="1"/>
</dbReference>
<dbReference type="Pfam" id="PF22645">
    <property type="entry name" value="GKRP_SIS_N"/>
    <property type="match status" value="1"/>
</dbReference>
<evidence type="ECO:0000313" key="6">
    <source>
        <dbReference type="Proteomes" id="UP001432222"/>
    </source>
</evidence>
<dbReference type="CDD" id="cd05007">
    <property type="entry name" value="SIS_Etherase"/>
    <property type="match status" value="1"/>
</dbReference>
<comment type="similarity">
    <text evidence="3">Belongs to the GCKR-like family. MurNAc-6-P etherase subfamily.</text>
</comment>
<keyword evidence="2 3" id="KW-0119">Carbohydrate metabolism</keyword>
<feature type="active site" evidence="3">
    <location>
        <position position="115"/>
    </location>
</feature>
<feature type="domain" description="SIS" evidence="4">
    <location>
        <begin position="56"/>
        <end position="219"/>
    </location>
</feature>
<keyword evidence="6" id="KW-1185">Reference proteome</keyword>
<dbReference type="EMBL" id="CP108110">
    <property type="protein sequence ID" value="WUQ87975.1"/>
    <property type="molecule type" value="Genomic_DNA"/>
</dbReference>
<evidence type="ECO:0000256" key="3">
    <source>
        <dbReference type="HAMAP-Rule" id="MF_00068"/>
    </source>
</evidence>
<dbReference type="InterPro" id="IPR040190">
    <property type="entry name" value="MURQ/GCKR"/>
</dbReference>
<evidence type="ECO:0000259" key="4">
    <source>
        <dbReference type="PROSITE" id="PS51464"/>
    </source>
</evidence>
<dbReference type="NCBIfam" id="TIGR00274">
    <property type="entry name" value="N-acetylmuramic acid 6-phosphate etherase"/>
    <property type="match status" value="1"/>
</dbReference>
<dbReference type="EC" id="4.2.1.126" evidence="3"/>
<name>A0ABZ1UC99_9ACTN</name>
<organism evidence="5 6">
    <name type="scientific">Kitasatospora purpeofusca</name>
    <dbReference type="NCBI Taxonomy" id="67352"/>
    <lineage>
        <taxon>Bacteria</taxon>
        <taxon>Bacillati</taxon>
        <taxon>Actinomycetota</taxon>
        <taxon>Actinomycetes</taxon>
        <taxon>Kitasatosporales</taxon>
        <taxon>Streptomycetaceae</taxon>
        <taxon>Kitasatospora</taxon>
    </lineage>
</organism>
<evidence type="ECO:0000256" key="2">
    <source>
        <dbReference type="ARBA" id="ARBA00023277"/>
    </source>
</evidence>
<dbReference type="Gene3D" id="3.40.50.10490">
    <property type="entry name" value="Glucose-6-phosphate isomerase like protein, domain 1"/>
    <property type="match status" value="1"/>
</dbReference>
<dbReference type="PANTHER" id="PTHR10088">
    <property type="entry name" value="GLUCOKINASE REGULATORY PROTEIN"/>
    <property type="match status" value="1"/>
</dbReference>
<dbReference type="Gene3D" id="1.10.8.1080">
    <property type="match status" value="1"/>
</dbReference>
<comment type="function">
    <text evidence="3">Specifically catalyzes the cleavage of the D-lactyl ether substituent of MurNAc 6-phosphate, producing GlcNAc 6-phosphate and D-lactate.</text>
</comment>
<comment type="pathway">
    <text evidence="3">Amino-sugar metabolism; N-acetylmuramate degradation.</text>
</comment>
<dbReference type="HAMAP" id="MF_00068">
    <property type="entry name" value="MurQ"/>
    <property type="match status" value="1"/>
</dbReference>
<evidence type="ECO:0000256" key="1">
    <source>
        <dbReference type="ARBA" id="ARBA00023239"/>
    </source>
</evidence>
<comment type="subunit">
    <text evidence="3">Homodimer.</text>
</comment>
<dbReference type="Proteomes" id="UP001432222">
    <property type="component" value="Chromosome"/>
</dbReference>